<evidence type="ECO:0000313" key="2">
    <source>
        <dbReference type="Proteomes" id="UP000821837"/>
    </source>
</evidence>
<reference evidence="1" key="1">
    <citation type="journal article" date="2020" name="Cell">
        <title>Large-Scale Comparative Analyses of Tick Genomes Elucidate Their Genetic Diversity and Vector Capacities.</title>
        <authorList>
            <consortium name="Tick Genome and Microbiome Consortium (TIGMIC)"/>
            <person name="Jia N."/>
            <person name="Wang J."/>
            <person name="Shi W."/>
            <person name="Du L."/>
            <person name="Sun Y."/>
            <person name="Zhan W."/>
            <person name="Jiang J.F."/>
            <person name="Wang Q."/>
            <person name="Zhang B."/>
            <person name="Ji P."/>
            <person name="Bell-Sakyi L."/>
            <person name="Cui X.M."/>
            <person name="Yuan T.T."/>
            <person name="Jiang B.G."/>
            <person name="Yang W.F."/>
            <person name="Lam T.T."/>
            <person name="Chang Q.C."/>
            <person name="Ding S.J."/>
            <person name="Wang X.J."/>
            <person name="Zhu J.G."/>
            <person name="Ruan X.D."/>
            <person name="Zhao L."/>
            <person name="Wei J.T."/>
            <person name="Ye R.Z."/>
            <person name="Que T.C."/>
            <person name="Du C.H."/>
            <person name="Zhou Y.H."/>
            <person name="Cheng J.X."/>
            <person name="Dai P.F."/>
            <person name="Guo W.B."/>
            <person name="Han X.H."/>
            <person name="Huang E.J."/>
            <person name="Li L.F."/>
            <person name="Wei W."/>
            <person name="Gao Y.C."/>
            <person name="Liu J.Z."/>
            <person name="Shao H.Z."/>
            <person name="Wang X."/>
            <person name="Wang C.C."/>
            <person name="Yang T.C."/>
            <person name="Huo Q.B."/>
            <person name="Li W."/>
            <person name="Chen H.Y."/>
            <person name="Chen S.E."/>
            <person name="Zhou L.G."/>
            <person name="Ni X.B."/>
            <person name="Tian J.H."/>
            <person name="Sheng Y."/>
            <person name="Liu T."/>
            <person name="Pan Y.S."/>
            <person name="Xia L.Y."/>
            <person name="Li J."/>
            <person name="Zhao F."/>
            <person name="Cao W.C."/>
        </authorList>
    </citation>
    <scope>NUCLEOTIDE SEQUENCE</scope>
    <source>
        <strain evidence="1">Rsan-2018</strain>
    </source>
</reference>
<dbReference type="Proteomes" id="UP000821837">
    <property type="component" value="Unassembled WGS sequence"/>
</dbReference>
<accession>A0A9D4Q7J0</accession>
<dbReference type="EMBL" id="JABSTV010001248">
    <property type="protein sequence ID" value="KAH7968157.1"/>
    <property type="molecule type" value="Genomic_DNA"/>
</dbReference>
<dbReference type="GO" id="GO:0005886">
    <property type="term" value="C:plasma membrane"/>
    <property type="evidence" value="ECO:0007669"/>
    <property type="project" value="TreeGrafter"/>
</dbReference>
<sequence>MSAAIEGVTGGTEDTNVVRGLYQRCHRYVSEKTTTSATFRESLAAVRSDLNWTLIRRASSFRDLMALVARTSLLAGFHTVFALNLLTENSKLVLRLSTGKSLLCKLTLSWSLKELEDVLRRVLDDVQELAQVLSLDNIVADDLPDCEHDDAAIDDRSVPLSTLFADLVPGINASDWIDTLNALVLPVAKKDLSNVALASGADRVQSAFGKIYDHHDAVSVAAKYLASHLDADLLLLELSRERVASNVAATTAFCLGLAQRCLAYSWPQLVARLLYLGQSTQVIQPIYRDLKRRSRNASLFRWLTDASRDAAVEKISRAGLVVSGNVQHFWSDHLRLFFVLSEFPFSGFFSILAEKAQACPGIFSMGVWCQRGPCYIMCITRHKATDGAKADYAWLASQLEESGSTDFVRLFVRMLEHEHALRLQRPPSRLQLLALRLERHTGLTYIAALNAMLVPTLYQSPPLLYSASVPAYFNYGTVGALLAARIVEIMAPALPAPASAPSASGALPGRVIVLHRIVRRDCFTNSCSGTYGARMQGPPKRTVWTQGALRMYNQSSLCLQRLYWRLGLQGEVAGSEEQQRHAMFLGALGLRVAYDGMKAVFREATVRQDAFHALWPHARATFFARFCLLWCDADQRPRPLSPRGNCLLPLHSMTEFKDVFDCGTRQNFTSDNCML</sequence>
<dbReference type="AlphaFoldDB" id="A0A9D4Q7J0"/>
<dbReference type="GO" id="GO:0016485">
    <property type="term" value="P:protein processing"/>
    <property type="evidence" value="ECO:0007669"/>
    <property type="project" value="TreeGrafter"/>
</dbReference>
<gene>
    <name evidence="1" type="ORF">HPB52_006378</name>
</gene>
<dbReference type="GO" id="GO:0004222">
    <property type="term" value="F:metalloendopeptidase activity"/>
    <property type="evidence" value="ECO:0007669"/>
    <property type="project" value="InterPro"/>
</dbReference>
<name>A0A9D4Q7J0_RHISA</name>
<dbReference type="PROSITE" id="PS51885">
    <property type="entry name" value="NEPRILYSIN"/>
    <property type="match status" value="1"/>
</dbReference>
<evidence type="ECO:0000313" key="1">
    <source>
        <dbReference type="EMBL" id="KAH7968157.1"/>
    </source>
</evidence>
<organism evidence="1 2">
    <name type="scientific">Rhipicephalus sanguineus</name>
    <name type="common">Brown dog tick</name>
    <name type="synonym">Ixodes sanguineus</name>
    <dbReference type="NCBI Taxonomy" id="34632"/>
    <lineage>
        <taxon>Eukaryota</taxon>
        <taxon>Metazoa</taxon>
        <taxon>Ecdysozoa</taxon>
        <taxon>Arthropoda</taxon>
        <taxon>Chelicerata</taxon>
        <taxon>Arachnida</taxon>
        <taxon>Acari</taxon>
        <taxon>Parasitiformes</taxon>
        <taxon>Ixodida</taxon>
        <taxon>Ixodoidea</taxon>
        <taxon>Ixodidae</taxon>
        <taxon>Rhipicephalinae</taxon>
        <taxon>Rhipicephalus</taxon>
        <taxon>Rhipicephalus</taxon>
    </lineage>
</organism>
<keyword evidence="2" id="KW-1185">Reference proteome</keyword>
<dbReference type="PANTHER" id="PTHR11733">
    <property type="entry name" value="ZINC METALLOPROTEASE FAMILY M13 NEPRILYSIN-RELATED"/>
    <property type="match status" value="1"/>
</dbReference>
<reference evidence="1" key="2">
    <citation type="submission" date="2021-09" db="EMBL/GenBank/DDBJ databases">
        <authorList>
            <person name="Jia N."/>
            <person name="Wang J."/>
            <person name="Shi W."/>
            <person name="Du L."/>
            <person name="Sun Y."/>
            <person name="Zhan W."/>
            <person name="Jiang J."/>
            <person name="Wang Q."/>
            <person name="Zhang B."/>
            <person name="Ji P."/>
            <person name="Sakyi L.B."/>
            <person name="Cui X."/>
            <person name="Yuan T."/>
            <person name="Jiang B."/>
            <person name="Yang W."/>
            <person name="Lam T.T.-Y."/>
            <person name="Chang Q."/>
            <person name="Ding S."/>
            <person name="Wang X."/>
            <person name="Zhu J."/>
            <person name="Ruan X."/>
            <person name="Zhao L."/>
            <person name="Wei J."/>
            <person name="Que T."/>
            <person name="Du C."/>
            <person name="Cheng J."/>
            <person name="Dai P."/>
            <person name="Han X."/>
            <person name="Huang E."/>
            <person name="Gao Y."/>
            <person name="Liu J."/>
            <person name="Shao H."/>
            <person name="Ye R."/>
            <person name="Li L."/>
            <person name="Wei W."/>
            <person name="Wang X."/>
            <person name="Wang C."/>
            <person name="Huo Q."/>
            <person name="Li W."/>
            <person name="Guo W."/>
            <person name="Chen H."/>
            <person name="Chen S."/>
            <person name="Zhou L."/>
            <person name="Zhou L."/>
            <person name="Ni X."/>
            <person name="Tian J."/>
            <person name="Zhou Y."/>
            <person name="Sheng Y."/>
            <person name="Liu T."/>
            <person name="Pan Y."/>
            <person name="Xia L."/>
            <person name="Li J."/>
            <person name="Zhao F."/>
            <person name="Cao W."/>
        </authorList>
    </citation>
    <scope>NUCLEOTIDE SEQUENCE</scope>
    <source>
        <strain evidence="1">Rsan-2018</strain>
        <tissue evidence="1">Larvae</tissue>
    </source>
</reference>
<dbReference type="InterPro" id="IPR000718">
    <property type="entry name" value="Peptidase_M13"/>
</dbReference>
<dbReference type="PANTHER" id="PTHR11733:SF241">
    <property type="entry name" value="GH26575P-RELATED"/>
    <property type="match status" value="1"/>
</dbReference>
<protein>
    <submittedName>
        <fullName evidence="1">Uncharacterized protein</fullName>
    </submittedName>
</protein>
<dbReference type="VEuPathDB" id="VectorBase:RSAN_047395"/>
<proteinExistence type="predicted"/>
<dbReference type="Gene3D" id="3.40.390.10">
    <property type="entry name" value="Collagenase (Catalytic Domain)"/>
    <property type="match status" value="1"/>
</dbReference>
<dbReference type="InterPro" id="IPR024079">
    <property type="entry name" value="MetalloPept_cat_dom_sf"/>
</dbReference>
<comment type="caution">
    <text evidence="1">The sequence shown here is derived from an EMBL/GenBank/DDBJ whole genome shotgun (WGS) entry which is preliminary data.</text>
</comment>